<evidence type="ECO:0008006" key="4">
    <source>
        <dbReference type="Google" id="ProtNLM"/>
    </source>
</evidence>
<feature type="coiled-coil region" evidence="1">
    <location>
        <begin position="562"/>
        <end position="593"/>
    </location>
</feature>
<dbReference type="SUPFAM" id="SSF48452">
    <property type="entry name" value="TPR-like"/>
    <property type="match status" value="4"/>
</dbReference>
<keyword evidence="3" id="KW-1185">Reference proteome</keyword>
<reference evidence="2" key="1">
    <citation type="submission" date="2023-10" db="EMBL/GenBank/DDBJ databases">
        <authorList>
            <person name="Chen Y."/>
            <person name="Shah S."/>
            <person name="Dougan E. K."/>
            <person name="Thang M."/>
            <person name="Chan C."/>
        </authorList>
    </citation>
    <scope>NUCLEOTIDE SEQUENCE [LARGE SCALE GENOMIC DNA]</scope>
</reference>
<proteinExistence type="predicted"/>
<dbReference type="InterPro" id="IPR011990">
    <property type="entry name" value="TPR-like_helical_dom_sf"/>
</dbReference>
<name>A0ABN9QRW9_9DINO</name>
<evidence type="ECO:0000256" key="1">
    <source>
        <dbReference type="SAM" id="Coils"/>
    </source>
</evidence>
<dbReference type="PANTHER" id="PTHR10098:SF108">
    <property type="entry name" value="TETRATRICOPEPTIDE REPEAT PROTEIN 28"/>
    <property type="match status" value="1"/>
</dbReference>
<dbReference type="Gene3D" id="1.25.40.10">
    <property type="entry name" value="Tetratricopeptide repeat domain"/>
    <property type="match status" value="3"/>
</dbReference>
<keyword evidence="1" id="KW-0175">Coiled coil</keyword>
<protein>
    <recommendedName>
        <fullName evidence="4">MalT-like TPR region domain-containing protein</fullName>
    </recommendedName>
</protein>
<sequence>MAVHAYRLQAELARWNPIEYGGEDLALMSTKKARELAGPKLQSCREQGDRRGAAMMLLCLAEVDVDAAKCPSAIPEAALQGATEACALLREVQDRRMEAAALLTLSRIQGRKNRPADARRSAEDALSLYRARDSRAAALELIAIASFSLDLERPSDAMPAAQEAADACRALGQAFGVCAVAEQILVEAHVMRDAADKAVELASAGVQRCQEAGDKREEVCALVTLAHARTCAGDAGQATAAYDEALALCQELEDGSWAALVRLTLAQALLAAGDAAGAEQTLQEAEAWFAQDGDSLHEAVAVTLMSSLLLERGDYDRARQAAERGQELFREEHDTAQELVAQLQAAACSFLKGDMAGALAEIEDVVEASREVGFGRGEIAALSLAIDVHRASGDADRALQAARDMRKAAQEAGSRKLETNALYHIARLHIDRGQGEAKLAAKAADAAGKGAQKLGHRTDQVYMLILAAEARLEVIKELSDGAGGERALKDSASKCVQNIADAVALAQRTGRSDLQALASYFEGVVLLALRDNDGAVAASQRARVLFKESSDLSGEASSLLILAQARNELKEGREAAEAAAKEARDIFKQCQDKAGEARAEKLLDTLAPQMPALPGGMMMPP</sequence>
<accession>A0ABN9QRW9</accession>
<gene>
    <name evidence="2" type="ORF">PCOR1329_LOCUS14357</name>
</gene>
<dbReference type="PANTHER" id="PTHR10098">
    <property type="entry name" value="RAPSYN-RELATED"/>
    <property type="match status" value="1"/>
</dbReference>
<dbReference type="Proteomes" id="UP001189429">
    <property type="component" value="Unassembled WGS sequence"/>
</dbReference>
<feature type="non-terminal residue" evidence="2">
    <location>
        <position position="621"/>
    </location>
</feature>
<evidence type="ECO:0000313" key="3">
    <source>
        <dbReference type="Proteomes" id="UP001189429"/>
    </source>
</evidence>
<organism evidence="2 3">
    <name type="scientific">Prorocentrum cordatum</name>
    <dbReference type="NCBI Taxonomy" id="2364126"/>
    <lineage>
        <taxon>Eukaryota</taxon>
        <taxon>Sar</taxon>
        <taxon>Alveolata</taxon>
        <taxon>Dinophyceae</taxon>
        <taxon>Prorocentrales</taxon>
        <taxon>Prorocentraceae</taxon>
        <taxon>Prorocentrum</taxon>
    </lineage>
</organism>
<dbReference type="EMBL" id="CAUYUJ010004287">
    <property type="protein sequence ID" value="CAK0808946.1"/>
    <property type="molecule type" value="Genomic_DNA"/>
</dbReference>
<comment type="caution">
    <text evidence="2">The sequence shown here is derived from an EMBL/GenBank/DDBJ whole genome shotgun (WGS) entry which is preliminary data.</text>
</comment>
<evidence type="ECO:0000313" key="2">
    <source>
        <dbReference type="EMBL" id="CAK0808946.1"/>
    </source>
</evidence>